<dbReference type="PANTHER" id="PTHR30371:SF0">
    <property type="entry name" value="SEC-INDEPENDENT PROTEIN TRANSLOCASE PROTEIN TATC, CHLOROPLASTIC-RELATED"/>
    <property type="match status" value="1"/>
</dbReference>
<dbReference type="InterPro" id="IPR002033">
    <property type="entry name" value="TatC"/>
</dbReference>
<protein>
    <recommendedName>
        <fullName evidence="5">Sec-independent protein translocase protein TatC</fullName>
    </recommendedName>
</protein>
<dbReference type="AlphaFoldDB" id="A0AAW5N7D9"/>
<dbReference type="Pfam" id="PF00902">
    <property type="entry name" value="TatC"/>
    <property type="match status" value="1"/>
</dbReference>
<gene>
    <name evidence="5 6" type="primary">tatC</name>
    <name evidence="6" type="ORF">NW209_08130</name>
</gene>
<keyword evidence="5" id="KW-0653">Protein transport</keyword>
<dbReference type="GO" id="GO:0033281">
    <property type="term" value="C:TAT protein transport complex"/>
    <property type="evidence" value="ECO:0007669"/>
    <property type="project" value="UniProtKB-UniRule"/>
</dbReference>
<comment type="similarity">
    <text evidence="5">Belongs to the TatC family.</text>
</comment>
<organism evidence="6 7">
    <name type="scientific">Phocaeicola barnesiae</name>
    <dbReference type="NCBI Taxonomy" id="376804"/>
    <lineage>
        <taxon>Bacteria</taxon>
        <taxon>Pseudomonadati</taxon>
        <taxon>Bacteroidota</taxon>
        <taxon>Bacteroidia</taxon>
        <taxon>Bacteroidales</taxon>
        <taxon>Bacteroidaceae</taxon>
        <taxon>Phocaeicola</taxon>
    </lineage>
</organism>
<evidence type="ECO:0000313" key="7">
    <source>
        <dbReference type="Proteomes" id="UP001204579"/>
    </source>
</evidence>
<keyword evidence="2 5" id="KW-0812">Transmembrane</keyword>
<comment type="caution">
    <text evidence="6">The sequence shown here is derived from an EMBL/GenBank/DDBJ whole genome shotgun (WGS) entry which is preliminary data.</text>
</comment>
<keyword evidence="3 5" id="KW-1133">Transmembrane helix</keyword>
<keyword evidence="4 5" id="KW-0472">Membrane</keyword>
<dbReference type="PRINTS" id="PR01840">
    <property type="entry name" value="TATCFAMILY"/>
</dbReference>
<dbReference type="PANTHER" id="PTHR30371">
    <property type="entry name" value="SEC-INDEPENDENT PROTEIN TRANSLOCASE PROTEIN TATC"/>
    <property type="match status" value="1"/>
</dbReference>
<dbReference type="GO" id="GO:0065002">
    <property type="term" value="P:intracellular protein transmembrane transport"/>
    <property type="evidence" value="ECO:0007669"/>
    <property type="project" value="TreeGrafter"/>
</dbReference>
<keyword evidence="5" id="KW-0813">Transport</keyword>
<feature type="transmembrane region" description="Helical" evidence="5">
    <location>
        <begin position="92"/>
        <end position="113"/>
    </location>
</feature>
<keyword evidence="5" id="KW-0811">Translocation</keyword>
<comment type="subunit">
    <text evidence="5">Forms a complex with TatA.</text>
</comment>
<evidence type="ECO:0000256" key="2">
    <source>
        <dbReference type="ARBA" id="ARBA00022692"/>
    </source>
</evidence>
<comment type="subcellular location">
    <subcellularLocation>
        <location evidence="5">Cell membrane</location>
        <topology evidence="5">Multi-pass membrane protein</topology>
    </subcellularLocation>
    <subcellularLocation>
        <location evidence="1">Membrane</location>
        <topology evidence="1">Multi-pass membrane protein</topology>
    </subcellularLocation>
</comment>
<dbReference type="GeneID" id="82442355"/>
<dbReference type="RefSeq" id="WP_018709828.1">
    <property type="nucleotide sequence ID" value="NZ_CALULB010000004.1"/>
</dbReference>
<dbReference type="GO" id="GO:0009977">
    <property type="term" value="F:proton motive force dependent protein transmembrane transporter activity"/>
    <property type="evidence" value="ECO:0007669"/>
    <property type="project" value="TreeGrafter"/>
</dbReference>
<evidence type="ECO:0000256" key="4">
    <source>
        <dbReference type="ARBA" id="ARBA00023136"/>
    </source>
</evidence>
<evidence type="ECO:0000256" key="5">
    <source>
        <dbReference type="HAMAP-Rule" id="MF_00902"/>
    </source>
</evidence>
<feature type="transmembrane region" description="Helical" evidence="5">
    <location>
        <begin position="134"/>
        <end position="162"/>
    </location>
</feature>
<dbReference type="GO" id="GO:0043953">
    <property type="term" value="P:protein transport by the Tat complex"/>
    <property type="evidence" value="ECO:0007669"/>
    <property type="project" value="UniProtKB-UniRule"/>
</dbReference>
<evidence type="ECO:0000256" key="3">
    <source>
        <dbReference type="ARBA" id="ARBA00022989"/>
    </source>
</evidence>
<evidence type="ECO:0000313" key="6">
    <source>
        <dbReference type="EMBL" id="MCR8873980.1"/>
    </source>
</evidence>
<name>A0AAW5N7D9_9BACT</name>
<dbReference type="EMBL" id="JANRHJ010000008">
    <property type="protein sequence ID" value="MCR8873980.1"/>
    <property type="molecule type" value="Genomic_DNA"/>
</dbReference>
<keyword evidence="5" id="KW-1003">Cell membrane</keyword>
<feature type="transmembrane region" description="Helical" evidence="5">
    <location>
        <begin position="21"/>
        <end position="40"/>
    </location>
</feature>
<proteinExistence type="inferred from homology"/>
<dbReference type="NCBIfam" id="TIGR00945">
    <property type="entry name" value="tatC"/>
    <property type="match status" value="1"/>
</dbReference>
<sequence>MKADSGNTQLTFWDHLDELRGVLVRCIILLVLLTLVAFCFREELFGIVLAPKNPDFCIYGLFCRIAEWIQLPSLCPDTFYVRLINTELAGQFLTHMSVAFYAGLLLASPYILYQLFRFVSPALYEDERKYSLRVVVWGYVLFMLGVLLNYFLIFPLTFRFLALYQVSAEVENTIVLTSYIDMLMMLSLMMGIVFEIPILCWLFAQLGLLTASFMRTYRKHAIVVVLVIAAVITPTSDVFTLLMVAFPMVLLYEASILVVRRVEKNKLKTERQS</sequence>
<keyword evidence="7" id="KW-1185">Reference proteome</keyword>
<evidence type="ECO:0000256" key="1">
    <source>
        <dbReference type="ARBA" id="ARBA00004141"/>
    </source>
</evidence>
<dbReference type="Proteomes" id="UP001204579">
    <property type="component" value="Unassembled WGS sequence"/>
</dbReference>
<accession>A0AAW5N7D9</accession>
<comment type="caution">
    <text evidence="5">Lacks conserved residue(s) required for the propagation of feature annotation.</text>
</comment>
<comment type="function">
    <text evidence="5">Part of the twin-arginine translocation (Tat) system that transports large folded proteins containing a characteristic twin-arginine motif in their signal peptide across membranes.</text>
</comment>
<reference evidence="6 7" key="1">
    <citation type="submission" date="2022-08" db="EMBL/GenBank/DDBJ databases">
        <authorList>
            <person name="Zeman M."/>
            <person name="Kubasova T."/>
        </authorList>
    </citation>
    <scope>NUCLEOTIDE SEQUENCE [LARGE SCALE GENOMIC DNA]</scope>
    <source>
        <strain evidence="6 7">ET62</strain>
    </source>
</reference>
<feature type="transmembrane region" description="Helical" evidence="5">
    <location>
        <begin position="182"/>
        <end position="204"/>
    </location>
</feature>
<dbReference type="HAMAP" id="MF_00902">
    <property type="entry name" value="TatC"/>
    <property type="match status" value="1"/>
</dbReference>